<dbReference type="PANTHER" id="PTHR40137">
    <property type="entry name" value="PROTEIN GVPK 1"/>
    <property type="match status" value="1"/>
</dbReference>
<dbReference type="EMBL" id="FLRH01000003">
    <property type="protein sequence ID" value="SBT64013.1"/>
    <property type="molecule type" value="Genomic_DNA"/>
</dbReference>
<dbReference type="GO" id="GO:0031411">
    <property type="term" value="C:gas vesicle"/>
    <property type="evidence" value="ECO:0007669"/>
    <property type="project" value="UniProtKB-SubCell"/>
</dbReference>
<dbReference type="GO" id="GO:0031412">
    <property type="term" value="P:gas vesicle organization"/>
    <property type="evidence" value="ECO:0007669"/>
    <property type="project" value="InterPro"/>
</dbReference>
<sequence length="117" mass="13014">MTTRDEAAELAAALGESTWTAPRVRPLDRRLAVDENSVERGLASLVLTVVELLRQLMERQALRRVDLGDLDDDQVERIGATLMALEEQMTQLRDYFGLSPEDLNLDLGPLGPLLPTD</sequence>
<evidence type="ECO:0000313" key="4">
    <source>
        <dbReference type="EMBL" id="SBT64013.1"/>
    </source>
</evidence>
<evidence type="ECO:0000256" key="1">
    <source>
        <dbReference type="ARBA" id="ARBA00022987"/>
    </source>
</evidence>
<accession>A0A1A9B4G6</accession>
<keyword evidence="1" id="KW-0304">Gas vesicle</keyword>
<keyword evidence="5" id="KW-1185">Reference proteome</keyword>
<name>A0A1A9B4G6_9ACTN</name>
<protein>
    <submittedName>
        <fullName evidence="4">Gas vesicle protein K</fullName>
    </submittedName>
</protein>
<dbReference type="AlphaFoldDB" id="A0A1A9B4G6"/>
<evidence type="ECO:0000313" key="5">
    <source>
        <dbReference type="Proteomes" id="UP000199558"/>
    </source>
</evidence>
<dbReference type="STRING" id="946078.GA0070622_0982"/>
<proteinExistence type="inferred from homology"/>
<comment type="similarity">
    <text evidence="3">Belongs to the gas vesicle GvpK family.</text>
</comment>
<dbReference type="PANTHER" id="PTHR40137:SF2">
    <property type="entry name" value="PROTEIN GVPK 1"/>
    <property type="match status" value="1"/>
</dbReference>
<dbReference type="Proteomes" id="UP000199558">
    <property type="component" value="Unassembled WGS sequence"/>
</dbReference>
<organism evidence="4 5">
    <name type="scientific">Micromonospora sediminicola</name>
    <dbReference type="NCBI Taxonomy" id="946078"/>
    <lineage>
        <taxon>Bacteria</taxon>
        <taxon>Bacillati</taxon>
        <taxon>Actinomycetota</taxon>
        <taxon>Actinomycetes</taxon>
        <taxon>Micromonosporales</taxon>
        <taxon>Micromonosporaceae</taxon>
        <taxon>Micromonospora</taxon>
    </lineage>
</organism>
<gene>
    <name evidence="4" type="ORF">GA0070622_0982</name>
</gene>
<reference evidence="5" key="1">
    <citation type="submission" date="2016-06" db="EMBL/GenBank/DDBJ databases">
        <authorList>
            <person name="Varghese N."/>
            <person name="Submissions Spin"/>
        </authorList>
    </citation>
    <scope>NUCLEOTIDE SEQUENCE [LARGE SCALE GENOMIC DNA]</scope>
    <source>
        <strain evidence="5">DSM 45794</strain>
    </source>
</reference>
<dbReference type="Pfam" id="PF05121">
    <property type="entry name" value="GvpK"/>
    <property type="match status" value="1"/>
</dbReference>
<dbReference type="InterPro" id="IPR007805">
    <property type="entry name" value="GvpK"/>
</dbReference>
<comment type="subcellular location">
    <subcellularLocation>
        <location evidence="2">Gas vesicle</location>
    </subcellularLocation>
</comment>
<dbReference type="RefSeq" id="WP_218012425.1">
    <property type="nucleotide sequence ID" value="NZ_FLRH01000003.1"/>
</dbReference>
<evidence type="ECO:0000256" key="2">
    <source>
        <dbReference type="ARBA" id="ARBA00035108"/>
    </source>
</evidence>
<evidence type="ECO:0000256" key="3">
    <source>
        <dbReference type="ARBA" id="ARBA00035659"/>
    </source>
</evidence>